<comment type="caution">
    <text evidence="2">The sequence shown here is derived from an EMBL/GenBank/DDBJ whole genome shotgun (WGS) entry which is preliminary data.</text>
</comment>
<feature type="region of interest" description="Disordered" evidence="1">
    <location>
        <begin position="77"/>
        <end position="120"/>
    </location>
</feature>
<reference evidence="2 3" key="1">
    <citation type="journal article" date="2019" name="Emerg. Microbes Infect.">
        <title>Comprehensive subspecies identification of 175 nontuberculous mycobacteria species based on 7547 genomic profiles.</title>
        <authorList>
            <person name="Matsumoto Y."/>
            <person name="Kinjo T."/>
            <person name="Motooka D."/>
            <person name="Nabeya D."/>
            <person name="Jung N."/>
            <person name="Uechi K."/>
            <person name="Horii T."/>
            <person name="Iida T."/>
            <person name="Fujita J."/>
            <person name="Nakamura S."/>
        </authorList>
    </citation>
    <scope>NUCLEOTIDE SEQUENCE [LARGE SCALE GENOMIC DNA]</scope>
    <source>
        <strain evidence="2 3">JCM 30996</strain>
    </source>
</reference>
<feature type="region of interest" description="Disordered" evidence="1">
    <location>
        <begin position="1"/>
        <end position="45"/>
    </location>
</feature>
<protein>
    <submittedName>
        <fullName evidence="2">Uncharacterized protein</fullName>
    </submittedName>
</protein>
<feature type="compositionally biased region" description="Basic and acidic residues" evidence="1">
    <location>
        <begin position="1"/>
        <end position="18"/>
    </location>
</feature>
<organism evidence="2 3">
    <name type="scientific">Mycolicibacterium hippocampi</name>
    <dbReference type="NCBI Taxonomy" id="659824"/>
    <lineage>
        <taxon>Bacteria</taxon>
        <taxon>Bacillati</taxon>
        <taxon>Actinomycetota</taxon>
        <taxon>Actinomycetes</taxon>
        <taxon>Mycobacteriales</taxon>
        <taxon>Mycobacteriaceae</taxon>
        <taxon>Mycolicibacterium</taxon>
    </lineage>
</organism>
<dbReference type="Proteomes" id="UP000465304">
    <property type="component" value="Unassembled WGS sequence"/>
</dbReference>
<evidence type="ECO:0000313" key="2">
    <source>
        <dbReference type="EMBL" id="GFH01460.1"/>
    </source>
</evidence>
<sequence length="120" mass="12934">MNAPDTHGHAEFAEKSDSSVRMSDARSTAATSTITKKGPRTRANNRVLSWTGCDMFMCDLHPDGSAHRVRTVRPASPIRALDSVPGKGRKSQGCRASGTQSLRLTSPAQSTDRVPRTVLN</sequence>
<accession>A0A7I9ZKB6</accession>
<dbReference type="AlphaFoldDB" id="A0A7I9ZKB6"/>
<keyword evidence="3" id="KW-1185">Reference proteome</keyword>
<evidence type="ECO:0000256" key="1">
    <source>
        <dbReference type="SAM" id="MobiDB-lite"/>
    </source>
</evidence>
<feature type="compositionally biased region" description="Polar residues" evidence="1">
    <location>
        <begin position="97"/>
        <end position="112"/>
    </location>
</feature>
<evidence type="ECO:0000313" key="3">
    <source>
        <dbReference type="Proteomes" id="UP000465304"/>
    </source>
</evidence>
<gene>
    <name evidence="2" type="ORF">MHIP_19430</name>
</gene>
<feature type="compositionally biased region" description="Polar residues" evidence="1">
    <location>
        <begin position="19"/>
        <end position="35"/>
    </location>
</feature>
<proteinExistence type="predicted"/>
<dbReference type="EMBL" id="BLLB01000002">
    <property type="protein sequence ID" value="GFH01460.1"/>
    <property type="molecule type" value="Genomic_DNA"/>
</dbReference>
<name>A0A7I9ZKB6_9MYCO</name>